<dbReference type="Pfam" id="PF12796">
    <property type="entry name" value="Ank_2"/>
    <property type="match status" value="1"/>
</dbReference>
<dbReference type="GO" id="GO:1990166">
    <property type="term" value="P:protein localization to site of double-strand break"/>
    <property type="evidence" value="ECO:0007669"/>
    <property type="project" value="TreeGrafter"/>
</dbReference>
<dbReference type="Proteomes" id="UP001497382">
    <property type="component" value="Unassembled WGS sequence"/>
</dbReference>
<dbReference type="EMBL" id="CAXIEN010000567">
    <property type="protein sequence ID" value="CAL1300624.1"/>
    <property type="molecule type" value="Genomic_DNA"/>
</dbReference>
<comment type="caution">
    <text evidence="11">The sequence shown here is derived from an EMBL/GenBank/DDBJ whole genome shotgun (WGS) entry which is preliminary data.</text>
</comment>
<dbReference type="GO" id="GO:0044231">
    <property type="term" value="C:host cell presynaptic membrane"/>
    <property type="evidence" value="ECO:0007669"/>
    <property type="project" value="UniProtKB-KW"/>
</dbReference>
<dbReference type="PANTHER" id="PTHR46677">
    <property type="entry name" value="SMC5-SMC6 COMPLEX LOCALIZATION FACTOR PROTEIN 1"/>
    <property type="match status" value="1"/>
</dbReference>
<proteinExistence type="predicted"/>
<dbReference type="GO" id="GO:2000781">
    <property type="term" value="P:positive regulation of double-strand break repair"/>
    <property type="evidence" value="ECO:0007669"/>
    <property type="project" value="InterPro"/>
</dbReference>
<evidence type="ECO:0000256" key="6">
    <source>
        <dbReference type="ARBA" id="ARBA00022656"/>
    </source>
</evidence>
<keyword evidence="5" id="KW-1052">Target cell membrane</keyword>
<feature type="repeat" description="ANK" evidence="10">
    <location>
        <begin position="401"/>
        <end position="427"/>
    </location>
</feature>
<sequence length="581" mass="67611">MEVPMSDDSDDDCPKRAADTMNYGMVALFESFILREDYDAAMDFIDDCFGYAPTPFVINEIIFKIMMNCNEKLAYKAAGFLECKMRVMFAHEDQKINFISALKDQSGTNSNIWDAFSRFVWSSLYSLKVTEAYHIQNECIKSPNCDLLVDIYIKAFLKCSVKSDILGSHVEERLSVLLQWINLYYKYNFDDEPVLSYLHQLLDYIVDSEISSDSSLPLSVKIHTVNLSQYMFLILNNCKDAFATVEKQQRFFIYSMSYCLIIKICQYRLLQLIEEKSQPQNPRMLTLKSIVDNFFFHRPEKSSSVRKPISPRRSCWGMQLKKFSKDPIPGDTSLHKHCRLARPADLLCILYAEKSKDINEKNRVGNTPLHEACLSSSYLCCKFLIEETVDRKVDFRATDNEGRTPLFCAVYVDSFDIVKLLLHRGGNDLVKCRDNWGKKPVDYSTSDEMKKMLQEYESKLEETGEEEFLESLVSSELKLPNLKHSKDYYLYLRTLRTFVLNYCEIYDLPKTETDVKTLSHDSKECYHYKADCKTLCMEDASILDTFSEVVMKFISCAKFISEEESVKKELCHWKRFSTVFK</sequence>
<dbReference type="PROSITE" id="PS50088">
    <property type="entry name" value="ANK_REPEAT"/>
    <property type="match status" value="1"/>
</dbReference>
<keyword evidence="9" id="KW-1053">Target membrane</keyword>
<name>A0AAV2BXP5_9ARAC</name>
<evidence type="ECO:0000256" key="4">
    <source>
        <dbReference type="ARBA" id="ARBA00022525"/>
    </source>
</evidence>
<evidence type="ECO:0000313" key="12">
    <source>
        <dbReference type="Proteomes" id="UP001497382"/>
    </source>
</evidence>
<keyword evidence="12" id="KW-1185">Reference proteome</keyword>
<evidence type="ECO:0000313" key="11">
    <source>
        <dbReference type="EMBL" id="CAL1300624.1"/>
    </source>
</evidence>
<evidence type="ECO:0000256" key="10">
    <source>
        <dbReference type="PROSITE-ProRule" id="PRU00023"/>
    </source>
</evidence>
<dbReference type="GO" id="GO:0006887">
    <property type="term" value="P:exocytosis"/>
    <property type="evidence" value="ECO:0007669"/>
    <property type="project" value="UniProtKB-KW"/>
</dbReference>
<dbReference type="InterPro" id="IPR002110">
    <property type="entry name" value="Ankyrin_rpt"/>
</dbReference>
<reference evidence="11 12" key="1">
    <citation type="submission" date="2024-04" db="EMBL/GenBank/DDBJ databases">
        <authorList>
            <person name="Rising A."/>
            <person name="Reimegard J."/>
            <person name="Sonavane S."/>
            <person name="Akerstrom W."/>
            <person name="Nylinder S."/>
            <person name="Hedman E."/>
            <person name="Kallberg Y."/>
        </authorList>
    </citation>
    <scope>NUCLEOTIDE SEQUENCE [LARGE SCALE GENOMIC DNA]</scope>
</reference>
<evidence type="ECO:0000256" key="1">
    <source>
        <dbReference type="ARBA" id="ARBA00004175"/>
    </source>
</evidence>
<evidence type="ECO:0000256" key="5">
    <source>
        <dbReference type="ARBA" id="ARBA00022537"/>
    </source>
</evidence>
<keyword evidence="4" id="KW-0964">Secreted</keyword>
<gene>
    <name evidence="11" type="ORF">LARSCL_LOCUS22035</name>
</gene>
<evidence type="ECO:0000256" key="8">
    <source>
        <dbReference type="ARBA" id="ARBA00023028"/>
    </source>
</evidence>
<dbReference type="Gene3D" id="1.25.40.20">
    <property type="entry name" value="Ankyrin repeat-containing domain"/>
    <property type="match status" value="1"/>
</dbReference>
<organism evidence="11 12">
    <name type="scientific">Larinioides sclopetarius</name>
    <dbReference type="NCBI Taxonomy" id="280406"/>
    <lineage>
        <taxon>Eukaryota</taxon>
        <taxon>Metazoa</taxon>
        <taxon>Ecdysozoa</taxon>
        <taxon>Arthropoda</taxon>
        <taxon>Chelicerata</taxon>
        <taxon>Arachnida</taxon>
        <taxon>Araneae</taxon>
        <taxon>Araneomorphae</taxon>
        <taxon>Entelegynae</taxon>
        <taxon>Araneoidea</taxon>
        <taxon>Araneidae</taxon>
        <taxon>Larinioides</taxon>
    </lineage>
</organism>
<keyword evidence="7" id="KW-0528">Neurotoxin</keyword>
<accession>A0AAV2BXP5</accession>
<evidence type="ECO:0000256" key="7">
    <source>
        <dbReference type="ARBA" id="ARBA00022699"/>
    </source>
</evidence>
<dbReference type="PROSITE" id="PS50297">
    <property type="entry name" value="ANK_REP_REGION"/>
    <property type="match status" value="1"/>
</dbReference>
<keyword evidence="10" id="KW-0040">ANK repeat</keyword>
<keyword evidence="8" id="KW-0638">Presynaptic neurotoxin</keyword>
<protein>
    <submittedName>
        <fullName evidence="11">Uncharacterized protein</fullName>
    </submittedName>
</protein>
<dbReference type="GO" id="GO:0090729">
    <property type="term" value="F:toxin activity"/>
    <property type="evidence" value="ECO:0007669"/>
    <property type="project" value="UniProtKB-KW"/>
</dbReference>
<evidence type="ECO:0000256" key="9">
    <source>
        <dbReference type="ARBA" id="ARBA00023298"/>
    </source>
</evidence>
<dbReference type="SUPFAM" id="SSF48403">
    <property type="entry name" value="Ankyrin repeat"/>
    <property type="match status" value="1"/>
</dbReference>
<evidence type="ECO:0000256" key="2">
    <source>
        <dbReference type="ARBA" id="ARBA00004613"/>
    </source>
</evidence>
<dbReference type="GO" id="GO:0005576">
    <property type="term" value="C:extracellular region"/>
    <property type="evidence" value="ECO:0007669"/>
    <property type="project" value="UniProtKB-SubCell"/>
</dbReference>
<dbReference type="PANTHER" id="PTHR46677:SF1">
    <property type="entry name" value="SMC5-SMC6 COMPLEX LOCALIZATION FACTOR PROTEIN 1"/>
    <property type="match status" value="1"/>
</dbReference>
<dbReference type="GO" id="GO:0044218">
    <property type="term" value="C:other organism cell membrane"/>
    <property type="evidence" value="ECO:0007669"/>
    <property type="project" value="UniProtKB-KW"/>
</dbReference>
<dbReference type="SMART" id="SM00248">
    <property type="entry name" value="ANK"/>
    <property type="match status" value="2"/>
</dbReference>
<dbReference type="GO" id="GO:0035861">
    <property type="term" value="C:site of double-strand break"/>
    <property type="evidence" value="ECO:0007669"/>
    <property type="project" value="TreeGrafter"/>
</dbReference>
<dbReference type="InterPro" id="IPR036770">
    <property type="entry name" value="Ankyrin_rpt-contain_sf"/>
</dbReference>
<dbReference type="GO" id="GO:0005634">
    <property type="term" value="C:nucleus"/>
    <property type="evidence" value="ECO:0007669"/>
    <property type="project" value="TreeGrafter"/>
</dbReference>
<keyword evidence="9" id="KW-0472">Membrane</keyword>
<evidence type="ECO:0000256" key="3">
    <source>
        <dbReference type="ARBA" id="ARBA00022483"/>
    </source>
</evidence>
<dbReference type="GO" id="GO:0006974">
    <property type="term" value="P:DNA damage response"/>
    <property type="evidence" value="ECO:0007669"/>
    <property type="project" value="TreeGrafter"/>
</dbReference>
<dbReference type="InterPro" id="IPR042479">
    <property type="entry name" value="Slf1"/>
</dbReference>
<keyword evidence="3" id="KW-0268">Exocytosis</keyword>
<comment type="subcellular location">
    <subcellularLocation>
        <location evidence="2">Secreted</location>
    </subcellularLocation>
    <subcellularLocation>
        <location evidence="1">Target cell membrane</location>
    </subcellularLocation>
</comment>
<keyword evidence="6" id="KW-0800">Toxin</keyword>
<dbReference type="AlphaFoldDB" id="A0AAV2BXP5"/>